<organism evidence="2 3">
    <name type="scientific">Streptomyces kasugaensis</name>
    <dbReference type="NCBI Taxonomy" id="1946"/>
    <lineage>
        <taxon>Bacteria</taxon>
        <taxon>Bacillati</taxon>
        <taxon>Actinomycetota</taxon>
        <taxon>Actinomycetes</taxon>
        <taxon>Kitasatosporales</taxon>
        <taxon>Streptomycetaceae</taxon>
        <taxon>Streptomyces</taxon>
    </lineage>
</organism>
<gene>
    <name evidence="2" type="ORF">EYS09_27340</name>
</gene>
<reference evidence="2 3" key="1">
    <citation type="submission" date="2019-02" db="EMBL/GenBank/DDBJ databases">
        <title>Draft Genome Sequence of Streptomyces sp. AM-2504, identified by 16S rRNA comparative analysis as a Streptomyces Kasugaensis strain.</title>
        <authorList>
            <person name="Napolioni V."/>
            <person name="Giuliodori A.M."/>
            <person name="Spurio R."/>
            <person name="Fabbretti A."/>
        </authorList>
    </citation>
    <scope>NUCLEOTIDE SEQUENCE [LARGE SCALE GENOMIC DNA]</scope>
    <source>
        <strain evidence="2 3">AM-2504</strain>
    </source>
</reference>
<feature type="region of interest" description="Disordered" evidence="1">
    <location>
        <begin position="32"/>
        <end position="67"/>
    </location>
</feature>
<evidence type="ECO:0000313" key="3">
    <source>
        <dbReference type="Proteomes" id="UP000292452"/>
    </source>
</evidence>
<dbReference type="Proteomes" id="UP000292452">
    <property type="component" value="Unassembled WGS sequence"/>
</dbReference>
<comment type="caution">
    <text evidence="2">The sequence shown here is derived from an EMBL/GenBank/DDBJ whole genome shotgun (WGS) entry which is preliminary data.</text>
</comment>
<accession>A0A4Q9HNW4</accession>
<name>A0A4Q9HNW4_STRKA</name>
<protein>
    <submittedName>
        <fullName evidence="2">Uncharacterized protein</fullName>
    </submittedName>
</protein>
<sequence length="67" mass="6878">MELSGGADGLLGLLPVRADDRRRTAHLVAGRAAVARRQPGPGERPGRLGEPVGQFPGPSGAGRPVRS</sequence>
<dbReference type="AlphaFoldDB" id="A0A4Q9HNW4"/>
<evidence type="ECO:0000256" key="1">
    <source>
        <dbReference type="SAM" id="MobiDB-lite"/>
    </source>
</evidence>
<dbReference type="RefSeq" id="WP_131125231.1">
    <property type="nucleotide sequence ID" value="NZ_SIXH01000322.1"/>
</dbReference>
<evidence type="ECO:0000313" key="2">
    <source>
        <dbReference type="EMBL" id="TBO56563.1"/>
    </source>
</evidence>
<keyword evidence="3" id="KW-1185">Reference proteome</keyword>
<dbReference type="EMBL" id="SIXH01000322">
    <property type="protein sequence ID" value="TBO56563.1"/>
    <property type="molecule type" value="Genomic_DNA"/>
</dbReference>
<proteinExistence type="predicted"/>